<protein>
    <submittedName>
        <fullName evidence="1">Uncharacterized protein</fullName>
    </submittedName>
</protein>
<dbReference type="Gramene" id="OMERI05G19450.1">
    <property type="protein sequence ID" value="OMERI05G19450.1"/>
    <property type="gene ID" value="OMERI05G19450"/>
</dbReference>
<dbReference type="Proteomes" id="UP000008021">
    <property type="component" value="Chromosome 5"/>
</dbReference>
<name>A0A0E0DTH7_9ORYZ</name>
<reference evidence="1" key="1">
    <citation type="submission" date="2015-04" db="UniProtKB">
        <authorList>
            <consortium name="EnsemblPlants"/>
        </authorList>
    </citation>
    <scope>IDENTIFICATION</scope>
</reference>
<keyword evidence="2" id="KW-1185">Reference proteome</keyword>
<organism evidence="1">
    <name type="scientific">Oryza meridionalis</name>
    <dbReference type="NCBI Taxonomy" id="40149"/>
    <lineage>
        <taxon>Eukaryota</taxon>
        <taxon>Viridiplantae</taxon>
        <taxon>Streptophyta</taxon>
        <taxon>Embryophyta</taxon>
        <taxon>Tracheophyta</taxon>
        <taxon>Spermatophyta</taxon>
        <taxon>Magnoliopsida</taxon>
        <taxon>Liliopsida</taxon>
        <taxon>Poales</taxon>
        <taxon>Poaceae</taxon>
        <taxon>BOP clade</taxon>
        <taxon>Oryzoideae</taxon>
        <taxon>Oryzeae</taxon>
        <taxon>Oryzinae</taxon>
        <taxon>Oryza</taxon>
    </lineage>
</organism>
<sequence>MDLGHSGRARDTGYPGISSTLVAFAILEDCPDRFIWKWENSGHYSSSAYNALFFGRIPFQSEPI</sequence>
<reference evidence="1" key="2">
    <citation type="submission" date="2018-05" db="EMBL/GenBank/DDBJ databases">
        <title>OmerRS3 (Oryza meridionalis Reference Sequence Version 3).</title>
        <authorList>
            <person name="Zhang J."/>
            <person name="Kudrna D."/>
            <person name="Lee S."/>
            <person name="Talag J."/>
            <person name="Welchert J."/>
            <person name="Wing R.A."/>
        </authorList>
    </citation>
    <scope>NUCLEOTIDE SEQUENCE [LARGE SCALE GENOMIC DNA]</scope>
    <source>
        <strain evidence="1">cv. OR44</strain>
    </source>
</reference>
<evidence type="ECO:0000313" key="1">
    <source>
        <dbReference type="EnsemblPlants" id="OMERI05G19450.1"/>
    </source>
</evidence>
<dbReference type="HOGENOM" id="CLU_2871481_0_0_1"/>
<dbReference type="AlphaFoldDB" id="A0A0E0DTH7"/>
<accession>A0A0E0DTH7</accession>
<evidence type="ECO:0000313" key="2">
    <source>
        <dbReference type="Proteomes" id="UP000008021"/>
    </source>
</evidence>
<proteinExistence type="predicted"/>
<dbReference type="EnsemblPlants" id="OMERI05G19450.1">
    <property type="protein sequence ID" value="OMERI05G19450.1"/>
    <property type="gene ID" value="OMERI05G19450"/>
</dbReference>